<keyword evidence="1" id="KW-0812">Transmembrane</keyword>
<evidence type="ECO:0000259" key="3">
    <source>
        <dbReference type="PROSITE" id="PS50887"/>
    </source>
</evidence>
<keyword evidence="1" id="KW-0472">Membrane</keyword>
<dbReference type="PROSITE" id="PS50883">
    <property type="entry name" value="EAL"/>
    <property type="match status" value="1"/>
</dbReference>
<organism evidence="4 5">
    <name type="scientific">Stecheria intestinalis</name>
    <dbReference type="NCBI Taxonomy" id="2606630"/>
    <lineage>
        <taxon>Bacteria</taxon>
        <taxon>Bacillati</taxon>
        <taxon>Bacillota</taxon>
        <taxon>Erysipelotrichia</taxon>
        <taxon>Erysipelotrichales</taxon>
        <taxon>Erysipelotrichaceae</taxon>
        <taxon>Stecheria</taxon>
    </lineage>
</organism>
<gene>
    <name evidence="4" type="ORF">FYJ51_02995</name>
</gene>
<dbReference type="AlphaFoldDB" id="A0A7X2NQR1"/>
<feature type="domain" description="EAL" evidence="2">
    <location>
        <begin position="443"/>
        <end position="695"/>
    </location>
</feature>
<proteinExistence type="predicted"/>
<dbReference type="InterPro" id="IPR050706">
    <property type="entry name" value="Cyclic-di-GMP_PDE-like"/>
</dbReference>
<keyword evidence="5" id="KW-1185">Reference proteome</keyword>
<dbReference type="Proteomes" id="UP000461880">
    <property type="component" value="Unassembled WGS sequence"/>
</dbReference>
<dbReference type="Gene3D" id="3.30.70.270">
    <property type="match status" value="1"/>
</dbReference>
<dbReference type="Gene3D" id="3.20.20.450">
    <property type="entry name" value="EAL domain"/>
    <property type="match status" value="1"/>
</dbReference>
<evidence type="ECO:0000313" key="5">
    <source>
        <dbReference type="Proteomes" id="UP000461880"/>
    </source>
</evidence>
<dbReference type="SMART" id="SM00267">
    <property type="entry name" value="GGDEF"/>
    <property type="match status" value="1"/>
</dbReference>
<dbReference type="SUPFAM" id="SSF141868">
    <property type="entry name" value="EAL domain-like"/>
    <property type="match status" value="1"/>
</dbReference>
<sequence length="978" mass="111898">MFRAAEYSQKLLIFLMNTETKLELRGQLMNSPYYVVLYLACEALCLTFVLVMAGKMNTDIGSAGEVQLFRRLSLCSVLEAASESFWMLSKSLIPGMSHALLSASCLGDLLSTGYIVSSWYLFLDYKITPRDHLLKRSRWMSFGRVLPILVLSVVDCSSLITHQVFYVTESGAYVRGEWYPVHAFLCFFYFALVVKLLSEGMKYSTINRQEWRLYLQFSLLLVAGGILQILAGYVPFTLLFFTFGMFMIFSSLQSRQIDTDALTKLNNHTRGFAWIHDHIPDADQKPFYLFMADIDGFKKINDSYGHIQGDEAIILTAETLKKLSESYPSLFLSRFGGDEFLFGVMCEEAQPHVLIQKFSSLLSQALDHSCLPFRFSMSVGYTRADQTDATERELIAEADRALYLQKSRIYHGSDPLQNTVSAKSIPVPPIPEPSAVISSEDLEQYILSHLDEALEKNWIIPYFQPLVRTITEHYSGAEALARWIDPVYGNIMPGIFVPILEKAGMIYKIDCSMIESVLKAQRMRLDAGLPVSTVSINLSRQDFEKQDMISFLREQTSRYRISKDLIALELTESLLVQSKEKMTSIVKELHDDGFQIWMDDFGSGYSSLIFLNDYQLDLIKFDMGFLRSFSRTSREIMRSTVNMAKNLGIRTLAEGAETEEQVSFLKEIGCDLIQGYYYAKPLPTQQLQNYLEHSGRPFESIEWKQFYDEADTCVINSDTPRAVMEYDIPDDHIHYLFINQKQKEELQTLGRSQISESEFVLNNRNTPMHAKMMEFYRQAIETSEQVTSYVSDNSCFLRLNGRIVARKGDRCIILLSMVNVTRDRLNNTGEVLNKSLSDFSLLFDDVHVLNPARNTADYLINNMNIGRGYNNHDDLRQGLNFFGKNLVHPEDQKRYEAFADPDTMVKRIQQAEGGILRDFFRVLLPDNHGQNKYMWKEFDLLLIPGSEDEKVLSCIKSIDPTAGGLVLQENYEPEKQPA</sequence>
<reference evidence="4 5" key="1">
    <citation type="submission" date="2019-08" db="EMBL/GenBank/DDBJ databases">
        <title>In-depth cultivation of the pig gut microbiome towards novel bacterial diversity and tailored functional studies.</title>
        <authorList>
            <person name="Wylensek D."/>
            <person name="Hitch T.C.A."/>
            <person name="Clavel T."/>
        </authorList>
    </citation>
    <scope>NUCLEOTIDE SEQUENCE [LARGE SCALE GENOMIC DNA]</scope>
    <source>
        <strain evidence="4 5">Oil+RF-744-GAM-WT-6</strain>
    </source>
</reference>
<dbReference type="InterPro" id="IPR029787">
    <property type="entry name" value="Nucleotide_cyclase"/>
</dbReference>
<evidence type="ECO:0000259" key="2">
    <source>
        <dbReference type="PROSITE" id="PS50883"/>
    </source>
</evidence>
<dbReference type="Pfam" id="PF00990">
    <property type="entry name" value="GGDEF"/>
    <property type="match status" value="1"/>
</dbReference>
<comment type="caution">
    <text evidence="4">The sequence shown here is derived from an EMBL/GenBank/DDBJ whole genome shotgun (WGS) entry which is preliminary data.</text>
</comment>
<evidence type="ECO:0000256" key="1">
    <source>
        <dbReference type="SAM" id="Phobius"/>
    </source>
</evidence>
<feature type="transmembrane region" description="Helical" evidence="1">
    <location>
        <begin position="219"/>
        <end position="249"/>
    </location>
</feature>
<dbReference type="NCBIfam" id="TIGR00254">
    <property type="entry name" value="GGDEF"/>
    <property type="match status" value="1"/>
</dbReference>
<evidence type="ECO:0000313" key="4">
    <source>
        <dbReference type="EMBL" id="MSS57867.1"/>
    </source>
</evidence>
<dbReference type="EMBL" id="VUMN01000004">
    <property type="protein sequence ID" value="MSS57867.1"/>
    <property type="molecule type" value="Genomic_DNA"/>
</dbReference>
<dbReference type="SUPFAM" id="SSF55073">
    <property type="entry name" value="Nucleotide cyclase"/>
    <property type="match status" value="1"/>
</dbReference>
<keyword evidence="1" id="KW-1133">Transmembrane helix</keyword>
<dbReference type="CDD" id="cd01948">
    <property type="entry name" value="EAL"/>
    <property type="match status" value="1"/>
</dbReference>
<dbReference type="SMART" id="SM00052">
    <property type="entry name" value="EAL"/>
    <property type="match status" value="1"/>
</dbReference>
<dbReference type="CDD" id="cd01949">
    <property type="entry name" value="GGDEF"/>
    <property type="match status" value="1"/>
</dbReference>
<dbReference type="InterPro" id="IPR035919">
    <property type="entry name" value="EAL_sf"/>
</dbReference>
<feature type="transmembrane region" description="Helical" evidence="1">
    <location>
        <begin position="178"/>
        <end position="198"/>
    </location>
</feature>
<dbReference type="Pfam" id="PF00563">
    <property type="entry name" value="EAL"/>
    <property type="match status" value="1"/>
</dbReference>
<feature type="transmembrane region" description="Helical" evidence="1">
    <location>
        <begin position="100"/>
        <end position="123"/>
    </location>
</feature>
<name>A0A7X2NQR1_9FIRM</name>
<protein>
    <submittedName>
        <fullName evidence="4">EAL domain-containing protein</fullName>
    </submittedName>
</protein>
<dbReference type="InterPro" id="IPR001633">
    <property type="entry name" value="EAL_dom"/>
</dbReference>
<dbReference type="InterPro" id="IPR000160">
    <property type="entry name" value="GGDEF_dom"/>
</dbReference>
<dbReference type="PANTHER" id="PTHR33121:SF70">
    <property type="entry name" value="SIGNALING PROTEIN YKOW"/>
    <property type="match status" value="1"/>
</dbReference>
<dbReference type="GO" id="GO:0071111">
    <property type="term" value="F:cyclic-guanylate-specific phosphodiesterase activity"/>
    <property type="evidence" value="ECO:0007669"/>
    <property type="project" value="InterPro"/>
</dbReference>
<feature type="transmembrane region" description="Helical" evidence="1">
    <location>
        <begin position="33"/>
        <end position="56"/>
    </location>
</feature>
<accession>A0A7X2NQR1</accession>
<dbReference type="InterPro" id="IPR043128">
    <property type="entry name" value="Rev_trsase/Diguanyl_cyclase"/>
</dbReference>
<dbReference type="PANTHER" id="PTHR33121">
    <property type="entry name" value="CYCLIC DI-GMP PHOSPHODIESTERASE PDEF"/>
    <property type="match status" value="1"/>
</dbReference>
<feature type="transmembrane region" description="Helical" evidence="1">
    <location>
        <begin position="144"/>
        <end position="166"/>
    </location>
</feature>
<dbReference type="PROSITE" id="PS50887">
    <property type="entry name" value="GGDEF"/>
    <property type="match status" value="1"/>
</dbReference>
<feature type="domain" description="GGDEF" evidence="3">
    <location>
        <begin position="285"/>
        <end position="421"/>
    </location>
</feature>